<protein>
    <submittedName>
        <fullName evidence="1">Chromosome partitioning protein</fullName>
    </submittedName>
</protein>
<dbReference type="Proteomes" id="UP000198885">
    <property type="component" value="Unassembled WGS sequence"/>
</dbReference>
<dbReference type="SUPFAM" id="SSF52540">
    <property type="entry name" value="P-loop containing nucleoside triphosphate hydrolases"/>
    <property type="match status" value="1"/>
</dbReference>
<dbReference type="InterPro" id="IPR009744">
    <property type="entry name" value="VirC1"/>
</dbReference>
<evidence type="ECO:0000313" key="2">
    <source>
        <dbReference type="Proteomes" id="UP000198885"/>
    </source>
</evidence>
<name>A0A1H9X0I7_9RHOB</name>
<dbReference type="PIRSF" id="PIRSF009320">
    <property type="entry name" value="Nuc_binding_HP_1000"/>
    <property type="match status" value="1"/>
</dbReference>
<dbReference type="RefSeq" id="WP_177190533.1">
    <property type="nucleotide sequence ID" value="NZ_FOGU01000016.1"/>
</dbReference>
<sequence length="230" mass="25648">MKVITALSRKGGSGKTTLMRAVADAAVSNGHETLVIDADPQKALFRWHQDLGRETPGLTVKELDDPNALEAMLDEAEQSFDYAFIDTLGAGGMWADLLVEQSNFLICPMMPSETDLRMTRDTYDYYLRACEAADDASLMPPFSVVLTRMPSKPPKSMVLAAQAALEAFPVIDEMFLDRAQHGDVDREGPMHELAEKRRNDPNALMRGHARYYLDALREARTILEQIEASR</sequence>
<accession>A0A1H9X0I7</accession>
<dbReference type="AlphaFoldDB" id="A0A1H9X0I7"/>
<reference evidence="1 2" key="1">
    <citation type="submission" date="2016-10" db="EMBL/GenBank/DDBJ databases">
        <authorList>
            <person name="de Groot N.N."/>
        </authorList>
    </citation>
    <scope>NUCLEOTIDE SEQUENCE [LARGE SCALE GENOMIC DNA]</scope>
    <source>
        <strain evidence="1 2">DSM 23042</strain>
    </source>
</reference>
<gene>
    <name evidence="1" type="ORF">SAMN04490244_1167</name>
</gene>
<dbReference type="STRING" id="641238.SAMN04490244_1167"/>
<keyword evidence="2" id="KW-1185">Reference proteome</keyword>
<dbReference type="PANTHER" id="PTHR13696">
    <property type="entry name" value="P-LOOP CONTAINING NUCLEOSIDE TRIPHOSPHATE HYDROLASE"/>
    <property type="match status" value="1"/>
</dbReference>
<evidence type="ECO:0000313" key="1">
    <source>
        <dbReference type="EMBL" id="SES39614.1"/>
    </source>
</evidence>
<organism evidence="1 2">
    <name type="scientific">Tranquillimonas rosea</name>
    <dbReference type="NCBI Taxonomy" id="641238"/>
    <lineage>
        <taxon>Bacteria</taxon>
        <taxon>Pseudomonadati</taxon>
        <taxon>Pseudomonadota</taxon>
        <taxon>Alphaproteobacteria</taxon>
        <taxon>Rhodobacterales</taxon>
        <taxon>Roseobacteraceae</taxon>
        <taxon>Tranquillimonas</taxon>
    </lineage>
</organism>
<dbReference type="Pfam" id="PF07015">
    <property type="entry name" value="VirC1"/>
    <property type="match status" value="1"/>
</dbReference>
<dbReference type="EMBL" id="FOGU01000016">
    <property type="protein sequence ID" value="SES39614.1"/>
    <property type="molecule type" value="Genomic_DNA"/>
</dbReference>
<dbReference type="CDD" id="cd02042">
    <property type="entry name" value="ParAB_family"/>
    <property type="match status" value="1"/>
</dbReference>
<dbReference type="InterPro" id="IPR050678">
    <property type="entry name" value="DNA_Partitioning_ATPase"/>
</dbReference>
<dbReference type="PANTHER" id="PTHR13696:SF96">
    <property type="entry name" value="COBQ_COBB_MIND_PARA NUCLEOTIDE BINDING DOMAIN-CONTAINING PROTEIN"/>
    <property type="match status" value="1"/>
</dbReference>
<dbReference type="InterPro" id="IPR027417">
    <property type="entry name" value="P-loop_NTPase"/>
</dbReference>
<dbReference type="Gene3D" id="3.40.50.300">
    <property type="entry name" value="P-loop containing nucleotide triphosphate hydrolases"/>
    <property type="match status" value="1"/>
</dbReference>
<proteinExistence type="predicted"/>